<comment type="caution">
    <text evidence="1">The sequence shown here is derived from an EMBL/GenBank/DDBJ whole genome shotgun (WGS) entry which is preliminary data.</text>
</comment>
<proteinExistence type="predicted"/>
<dbReference type="Proteomes" id="UP000019140">
    <property type="component" value="Unassembled WGS sequence"/>
</dbReference>
<protein>
    <submittedName>
        <fullName evidence="1">Uncharacterized protein</fullName>
    </submittedName>
</protein>
<gene>
    <name evidence="1" type="ORF">ETSY2_28050</name>
</gene>
<evidence type="ECO:0000313" key="2">
    <source>
        <dbReference type="Proteomes" id="UP000019140"/>
    </source>
</evidence>
<dbReference type="AlphaFoldDB" id="W4M3N3"/>
<dbReference type="HOGENOM" id="CLU_2328534_0_0_7"/>
<reference evidence="1 2" key="1">
    <citation type="journal article" date="2014" name="Nature">
        <title>An environmental bacterial taxon with a large and distinct metabolic repertoire.</title>
        <authorList>
            <person name="Wilson M.C."/>
            <person name="Mori T."/>
            <person name="Ruckert C."/>
            <person name="Uria A.R."/>
            <person name="Helf M.J."/>
            <person name="Takada K."/>
            <person name="Gernert C."/>
            <person name="Steffens U.A."/>
            <person name="Heycke N."/>
            <person name="Schmitt S."/>
            <person name="Rinke C."/>
            <person name="Helfrich E.J."/>
            <person name="Brachmann A.O."/>
            <person name="Gurgui C."/>
            <person name="Wakimoto T."/>
            <person name="Kracht M."/>
            <person name="Crusemann M."/>
            <person name="Hentschel U."/>
            <person name="Abe I."/>
            <person name="Matsunaga S."/>
            <person name="Kalinowski J."/>
            <person name="Takeyama H."/>
            <person name="Piel J."/>
        </authorList>
    </citation>
    <scope>NUCLEOTIDE SEQUENCE [LARGE SCALE GENOMIC DNA]</scope>
    <source>
        <strain evidence="2">TSY2</strain>
    </source>
</reference>
<evidence type="ECO:0000313" key="1">
    <source>
        <dbReference type="EMBL" id="ETX04571.1"/>
    </source>
</evidence>
<accession>W4M3N3</accession>
<dbReference type="EMBL" id="AZHX01001188">
    <property type="protein sequence ID" value="ETX04571.1"/>
    <property type="molecule type" value="Genomic_DNA"/>
</dbReference>
<organism evidence="1 2">
    <name type="scientific">Candidatus Entotheonella gemina</name>
    <dbReference type="NCBI Taxonomy" id="1429439"/>
    <lineage>
        <taxon>Bacteria</taxon>
        <taxon>Pseudomonadati</taxon>
        <taxon>Nitrospinota/Tectimicrobiota group</taxon>
        <taxon>Candidatus Tectimicrobiota</taxon>
        <taxon>Candidatus Entotheonellia</taxon>
        <taxon>Candidatus Entotheonellales</taxon>
        <taxon>Candidatus Entotheonellaceae</taxon>
        <taxon>Candidatus Entotheonella</taxon>
    </lineage>
</organism>
<name>W4M3N3_9BACT</name>
<sequence length="98" mass="11030">MTDSGIVIEDVTDPDEIGRIQAQDKRHRRNSDWLQAHWADLLPQARGKFIAVAGQETFIAETPAEAWAWADKTHPEDTGAIVQYVRKAVGPRFYANRG</sequence>
<keyword evidence="2" id="KW-1185">Reference proteome</keyword>